<evidence type="ECO:0000259" key="3">
    <source>
        <dbReference type="PROSITE" id="PS51857"/>
    </source>
</evidence>
<protein>
    <submittedName>
        <fullName evidence="4">Cold shock domain-containing protein</fullName>
    </submittedName>
</protein>
<dbReference type="GO" id="GO:0005829">
    <property type="term" value="C:cytosol"/>
    <property type="evidence" value="ECO:0007669"/>
    <property type="project" value="UniProtKB-ARBA"/>
</dbReference>
<dbReference type="AlphaFoldDB" id="A0A8J7FN44"/>
<evidence type="ECO:0000256" key="1">
    <source>
        <dbReference type="ARBA" id="ARBA00004496"/>
    </source>
</evidence>
<sequence>MNKGTVKFFNEEKGFGFIKESGSGKEYFVHVTGLVDKITEDDEVSFDLSEGRKGTIAVNVKVI</sequence>
<reference evidence="4" key="1">
    <citation type="submission" date="2020-10" db="EMBL/GenBank/DDBJ databases">
        <authorList>
            <person name="Lu T."/>
            <person name="Wang Q."/>
            <person name="Han X."/>
        </authorList>
    </citation>
    <scope>NUCLEOTIDE SEQUENCE</scope>
    <source>
        <strain evidence="4">WQ 117</strain>
    </source>
</reference>
<feature type="domain" description="CSD" evidence="3">
    <location>
        <begin position="1"/>
        <end position="62"/>
    </location>
</feature>
<organism evidence="4 5">
    <name type="scientific">Faecalibacter rhinopitheci</name>
    <dbReference type="NCBI Taxonomy" id="2779678"/>
    <lineage>
        <taxon>Bacteria</taxon>
        <taxon>Pseudomonadati</taxon>
        <taxon>Bacteroidota</taxon>
        <taxon>Flavobacteriia</taxon>
        <taxon>Flavobacteriales</taxon>
        <taxon>Weeksellaceae</taxon>
        <taxon>Faecalibacter</taxon>
    </lineage>
</organism>
<dbReference type="Gene3D" id="2.40.50.140">
    <property type="entry name" value="Nucleic acid-binding proteins"/>
    <property type="match status" value="1"/>
</dbReference>
<dbReference type="InterPro" id="IPR050181">
    <property type="entry name" value="Cold_shock_domain"/>
</dbReference>
<dbReference type="GO" id="GO:0003676">
    <property type="term" value="F:nucleic acid binding"/>
    <property type="evidence" value="ECO:0007669"/>
    <property type="project" value="InterPro"/>
</dbReference>
<keyword evidence="5" id="KW-1185">Reference proteome</keyword>
<dbReference type="SUPFAM" id="SSF50249">
    <property type="entry name" value="Nucleic acid-binding proteins"/>
    <property type="match status" value="1"/>
</dbReference>
<dbReference type="SMART" id="SM00357">
    <property type="entry name" value="CSP"/>
    <property type="match status" value="1"/>
</dbReference>
<dbReference type="RefSeq" id="WP_194181521.1">
    <property type="nucleotide sequence ID" value="NZ_JADGIK010000001.1"/>
</dbReference>
<dbReference type="CDD" id="cd04458">
    <property type="entry name" value="CSP_CDS"/>
    <property type="match status" value="1"/>
</dbReference>
<dbReference type="InterPro" id="IPR011129">
    <property type="entry name" value="CSD"/>
</dbReference>
<dbReference type="InterPro" id="IPR002059">
    <property type="entry name" value="CSP_DNA-bd"/>
</dbReference>
<dbReference type="PROSITE" id="PS51857">
    <property type="entry name" value="CSD_2"/>
    <property type="match status" value="1"/>
</dbReference>
<dbReference type="PRINTS" id="PR00050">
    <property type="entry name" value="COLDSHOCK"/>
</dbReference>
<evidence type="ECO:0000256" key="2">
    <source>
        <dbReference type="ARBA" id="ARBA00022490"/>
    </source>
</evidence>
<dbReference type="Proteomes" id="UP000608754">
    <property type="component" value="Unassembled WGS sequence"/>
</dbReference>
<dbReference type="PANTHER" id="PTHR11544">
    <property type="entry name" value="COLD SHOCK DOMAIN CONTAINING PROTEINS"/>
    <property type="match status" value="1"/>
</dbReference>
<dbReference type="Pfam" id="PF00313">
    <property type="entry name" value="CSD"/>
    <property type="match status" value="1"/>
</dbReference>
<proteinExistence type="predicted"/>
<gene>
    <name evidence="4" type="ORF">IM532_00685</name>
</gene>
<dbReference type="PIRSF" id="PIRSF002599">
    <property type="entry name" value="Cold_shock_A"/>
    <property type="match status" value="1"/>
</dbReference>
<evidence type="ECO:0000313" key="4">
    <source>
        <dbReference type="EMBL" id="MBF0595989.1"/>
    </source>
</evidence>
<keyword evidence="2" id="KW-0963">Cytoplasm</keyword>
<comment type="caution">
    <text evidence="4">The sequence shown here is derived from an EMBL/GenBank/DDBJ whole genome shotgun (WGS) entry which is preliminary data.</text>
</comment>
<name>A0A8J7FN44_9FLAO</name>
<dbReference type="InterPro" id="IPR012340">
    <property type="entry name" value="NA-bd_OB-fold"/>
</dbReference>
<accession>A0A8J7FN44</accession>
<evidence type="ECO:0000313" key="5">
    <source>
        <dbReference type="Proteomes" id="UP000608754"/>
    </source>
</evidence>
<dbReference type="EMBL" id="JADGIK010000001">
    <property type="protein sequence ID" value="MBF0595989.1"/>
    <property type="molecule type" value="Genomic_DNA"/>
</dbReference>
<comment type="subcellular location">
    <subcellularLocation>
        <location evidence="1">Cytoplasm</location>
    </subcellularLocation>
</comment>
<dbReference type="InterPro" id="IPR012156">
    <property type="entry name" value="Cold_shock_CspA"/>
</dbReference>